<dbReference type="AlphaFoldDB" id="A0A9Q9DQA1"/>
<evidence type="ECO:0000256" key="2">
    <source>
        <dbReference type="ARBA" id="ARBA00023015"/>
    </source>
</evidence>
<feature type="compositionally biased region" description="Acidic residues" evidence="7">
    <location>
        <begin position="281"/>
        <end position="293"/>
    </location>
</feature>
<dbReference type="SMART" id="SM00398">
    <property type="entry name" value="HMG"/>
    <property type="match status" value="1"/>
</dbReference>
<dbReference type="GO" id="GO:0000978">
    <property type="term" value="F:RNA polymerase II cis-regulatory region sequence-specific DNA binding"/>
    <property type="evidence" value="ECO:0007669"/>
    <property type="project" value="TreeGrafter"/>
</dbReference>
<organism evidence="9 10">
    <name type="scientific">Curvularia clavata</name>
    <dbReference type="NCBI Taxonomy" id="95742"/>
    <lineage>
        <taxon>Eukaryota</taxon>
        <taxon>Fungi</taxon>
        <taxon>Dikarya</taxon>
        <taxon>Ascomycota</taxon>
        <taxon>Pezizomycotina</taxon>
        <taxon>Dothideomycetes</taxon>
        <taxon>Pleosporomycetidae</taxon>
        <taxon>Pleosporales</taxon>
        <taxon>Pleosporineae</taxon>
        <taxon>Pleosporaceae</taxon>
        <taxon>Curvularia</taxon>
    </lineage>
</organism>
<keyword evidence="2" id="KW-0805">Transcription regulation</keyword>
<dbReference type="InterPro" id="IPR009071">
    <property type="entry name" value="HMG_box_dom"/>
</dbReference>
<feature type="region of interest" description="Disordered" evidence="7">
    <location>
        <begin position="37"/>
        <end position="152"/>
    </location>
</feature>
<reference evidence="9" key="1">
    <citation type="submission" date="2021-12" db="EMBL/GenBank/DDBJ databases">
        <title>Curvularia clavata genome.</title>
        <authorList>
            <person name="Cao Y."/>
        </authorList>
    </citation>
    <scope>NUCLEOTIDE SEQUENCE</scope>
    <source>
        <strain evidence="9">Yc1106</strain>
    </source>
</reference>
<dbReference type="EMBL" id="CP089274">
    <property type="protein sequence ID" value="USP74454.1"/>
    <property type="molecule type" value="Genomic_DNA"/>
</dbReference>
<evidence type="ECO:0000256" key="4">
    <source>
        <dbReference type="ARBA" id="ARBA00023163"/>
    </source>
</evidence>
<sequence length="505" mass="56746">MRDGTLIQQHPPTPPNAGAEYQAGLQQVAQYNADRSYSFETEYGSPGSVAYQGNPSRPSHADEYGRGLGISIQYDGYGPPTEYRHSGSYNDQAPFSPPTPRSANGDEPNRRVTRSGRKVTTPNSPKAAEARQRPRPKGNSRKAKAAKGDKKIPKLTAPLSVLTKDLHDVPIKNMEEWVNRPMDVRRREAEKRNGYITRPMNSFMLYRSAFAERAKSWCLQNNHQIVSTVAGESWPLEPPEIRELYNEYAKLERINHQNAHPTYKFSPSKTAVPIKRRTEWSEDEEPSDSDDAEWTSGARRPPPRPTKHINRSSSYPSSGVGPDHFDGAFGPNPNGVNKSTWDMANNRRPLPMLTPMSQNDVHSHYFEPGPYPVLRYSPNFPTDMYMTKLLDAPTPLVQLQSNPLMIGLPRGNANDQLLELHPNVCTSVDEEQVDPTLLAYGDNHSEIDPTSLPHGQTSLQEAVAQHNLDDLLVFQTDDCDYQAWQSDPTLATFEPESEFDKWLAD</sequence>
<evidence type="ECO:0000259" key="8">
    <source>
        <dbReference type="PROSITE" id="PS50118"/>
    </source>
</evidence>
<dbReference type="InterPro" id="IPR036910">
    <property type="entry name" value="HMG_box_dom_sf"/>
</dbReference>
<dbReference type="GO" id="GO:0000981">
    <property type="term" value="F:DNA-binding transcription factor activity, RNA polymerase II-specific"/>
    <property type="evidence" value="ECO:0007669"/>
    <property type="project" value="TreeGrafter"/>
</dbReference>
<comment type="subcellular location">
    <subcellularLocation>
        <location evidence="1">Nucleus</location>
    </subcellularLocation>
</comment>
<evidence type="ECO:0000256" key="3">
    <source>
        <dbReference type="ARBA" id="ARBA00023125"/>
    </source>
</evidence>
<dbReference type="OrthoDB" id="2307332at2759"/>
<dbReference type="GO" id="GO:0005634">
    <property type="term" value="C:nucleus"/>
    <property type="evidence" value="ECO:0007669"/>
    <property type="project" value="UniProtKB-SubCell"/>
</dbReference>
<feature type="compositionally biased region" description="Basic residues" evidence="7">
    <location>
        <begin position="133"/>
        <end position="145"/>
    </location>
</feature>
<dbReference type="CDD" id="cd01389">
    <property type="entry name" value="HMG-box_ROX1-like"/>
    <property type="match status" value="1"/>
</dbReference>
<feature type="DNA-binding region" description="HMG box" evidence="6">
    <location>
        <begin position="196"/>
        <end position="264"/>
    </location>
</feature>
<evidence type="ECO:0000313" key="9">
    <source>
        <dbReference type="EMBL" id="USP74454.1"/>
    </source>
</evidence>
<feature type="compositionally biased region" description="Polar residues" evidence="7">
    <location>
        <begin position="259"/>
        <end position="269"/>
    </location>
</feature>
<dbReference type="PANTHER" id="PTHR45803:SF5">
    <property type="entry name" value="SOX100B"/>
    <property type="match status" value="1"/>
</dbReference>
<evidence type="ECO:0000256" key="6">
    <source>
        <dbReference type="PROSITE-ProRule" id="PRU00267"/>
    </source>
</evidence>
<evidence type="ECO:0000256" key="7">
    <source>
        <dbReference type="SAM" id="MobiDB-lite"/>
    </source>
</evidence>
<dbReference type="Proteomes" id="UP001056012">
    <property type="component" value="Chromosome 1"/>
</dbReference>
<evidence type="ECO:0000256" key="5">
    <source>
        <dbReference type="ARBA" id="ARBA00023242"/>
    </source>
</evidence>
<accession>A0A9Q9DQA1</accession>
<dbReference type="SUPFAM" id="SSF47095">
    <property type="entry name" value="HMG-box"/>
    <property type="match status" value="1"/>
</dbReference>
<feature type="domain" description="HMG box" evidence="8">
    <location>
        <begin position="196"/>
        <end position="264"/>
    </location>
</feature>
<dbReference type="VEuPathDB" id="FungiDB:yc1106_01728"/>
<feature type="region of interest" description="Disordered" evidence="7">
    <location>
        <begin position="259"/>
        <end position="336"/>
    </location>
</feature>
<keyword evidence="10" id="KW-1185">Reference proteome</keyword>
<evidence type="ECO:0000313" key="10">
    <source>
        <dbReference type="Proteomes" id="UP001056012"/>
    </source>
</evidence>
<keyword evidence="4" id="KW-0804">Transcription</keyword>
<dbReference type="PROSITE" id="PS50118">
    <property type="entry name" value="HMG_BOX_2"/>
    <property type="match status" value="1"/>
</dbReference>
<dbReference type="InterPro" id="IPR050917">
    <property type="entry name" value="SOX_TF"/>
</dbReference>
<proteinExistence type="predicted"/>
<feature type="compositionally biased region" description="Basic residues" evidence="7">
    <location>
        <begin position="301"/>
        <end position="310"/>
    </location>
</feature>
<evidence type="ECO:0000256" key="1">
    <source>
        <dbReference type="ARBA" id="ARBA00004123"/>
    </source>
</evidence>
<dbReference type="Pfam" id="PF00505">
    <property type="entry name" value="HMG_box"/>
    <property type="match status" value="1"/>
</dbReference>
<dbReference type="PANTHER" id="PTHR45803">
    <property type="entry name" value="SOX100B"/>
    <property type="match status" value="1"/>
</dbReference>
<keyword evidence="3 6" id="KW-0238">DNA-binding</keyword>
<dbReference type="Gene3D" id="1.10.30.10">
    <property type="entry name" value="High mobility group box domain"/>
    <property type="match status" value="1"/>
</dbReference>
<gene>
    <name evidence="9" type="ORF">yc1106_01728</name>
</gene>
<protein>
    <recommendedName>
        <fullName evidence="8">HMG box domain-containing protein</fullName>
    </recommendedName>
</protein>
<keyword evidence="5 6" id="KW-0539">Nucleus</keyword>
<name>A0A9Q9DQA1_CURCL</name>